<sequence>MEGIDTSKEAINIDLALIKSCLRLINQTVMLSKQRGETFTVSENEELHMLISKIDKELSKIKSNIHYDSNNTMVR</sequence>
<evidence type="ECO:0000313" key="1">
    <source>
        <dbReference type="EMBL" id="MCH7320693.1"/>
    </source>
</evidence>
<reference evidence="1 2" key="1">
    <citation type="submission" date="2022-03" db="EMBL/GenBank/DDBJ databases">
        <authorList>
            <person name="Jo J.-H."/>
            <person name="Im W.-T."/>
        </authorList>
    </citation>
    <scope>NUCLEOTIDE SEQUENCE [LARGE SCALE GENOMIC DNA]</scope>
    <source>
        <strain evidence="1 2">MA9</strain>
    </source>
</reference>
<gene>
    <name evidence="1" type="ORF">LZ480_02230</name>
</gene>
<comment type="caution">
    <text evidence="1">The sequence shown here is derived from an EMBL/GenBank/DDBJ whole genome shotgun (WGS) entry which is preliminary data.</text>
</comment>
<keyword evidence="2" id="KW-1185">Reference proteome</keyword>
<evidence type="ECO:0000313" key="2">
    <source>
        <dbReference type="Proteomes" id="UP001316087"/>
    </source>
</evidence>
<dbReference type="RefSeq" id="WP_241367717.1">
    <property type="nucleotide sequence ID" value="NZ_JAKZFC010000001.1"/>
</dbReference>
<protein>
    <submittedName>
        <fullName evidence="1">Phosphoglycerate mutase</fullName>
    </submittedName>
</protein>
<dbReference type="Proteomes" id="UP001316087">
    <property type="component" value="Unassembled WGS sequence"/>
</dbReference>
<accession>A0ABS9U9P2</accession>
<name>A0ABS9U9P2_9BACL</name>
<organism evidence="1 2">
    <name type="scientific">Solibacillus palustris</name>
    <dbReference type="NCBI Taxonomy" id="2908203"/>
    <lineage>
        <taxon>Bacteria</taxon>
        <taxon>Bacillati</taxon>
        <taxon>Bacillota</taxon>
        <taxon>Bacilli</taxon>
        <taxon>Bacillales</taxon>
        <taxon>Caryophanaceae</taxon>
        <taxon>Solibacillus</taxon>
    </lineage>
</organism>
<dbReference type="EMBL" id="JAKZFC010000001">
    <property type="protein sequence ID" value="MCH7320693.1"/>
    <property type="molecule type" value="Genomic_DNA"/>
</dbReference>
<proteinExistence type="predicted"/>